<dbReference type="Pfam" id="PF20705">
    <property type="entry name" value="DUF6821"/>
    <property type="match status" value="1"/>
</dbReference>
<keyword evidence="1" id="KW-0472">Membrane</keyword>
<sequence length="296" mass="33796">MEKHSNQMDLDEWEVLSDDGFFELHHHDTRCSKKVLTIDSGFDDYFICPSPKKSLVPVTTIQLELNKEEEQIVVVKEMIKVPIVEIKTPKLVLVGGDDQDTISQVFFFKKMKENVDMKLDSPKSVTRGGIKASSIQFEDKEEEQVTENEKKIDDDQEEAVVVKNYLDSDMKRRDQTSLEGSSNGGGGGGLQIWKWRITGIGALCSMGITAATTICIFIIGNRKKQHHQQQNQKYRIQIYAEDQKSDPDNLNTTIIISSKFPHQFSLQKISNYRLCVLHHSSKYIHIKIVFFGLIIT</sequence>
<accession>A0AA41VVR1</accession>
<dbReference type="InterPro" id="IPR045883">
    <property type="entry name" value="At4g13530-like"/>
</dbReference>
<dbReference type="EMBL" id="JAJJMA010303289">
    <property type="protein sequence ID" value="MCL7048318.1"/>
    <property type="molecule type" value="Genomic_DNA"/>
</dbReference>
<keyword evidence="1" id="KW-0812">Transmembrane</keyword>
<gene>
    <name evidence="3" type="ORF">MKW94_006941</name>
</gene>
<dbReference type="AlphaFoldDB" id="A0AA41VVR1"/>
<comment type="caution">
    <text evidence="3">The sequence shown here is derived from an EMBL/GenBank/DDBJ whole genome shotgun (WGS) entry which is preliminary data.</text>
</comment>
<name>A0AA41VVR1_PAPNU</name>
<proteinExistence type="predicted"/>
<reference evidence="3" key="1">
    <citation type="submission" date="2022-03" db="EMBL/GenBank/DDBJ databases">
        <title>A functionally conserved STORR gene fusion in Papaver species that diverged 16.8 million years ago.</title>
        <authorList>
            <person name="Catania T."/>
        </authorList>
    </citation>
    <scope>NUCLEOTIDE SEQUENCE</scope>
    <source>
        <strain evidence="3">S-191538</strain>
    </source>
</reference>
<keyword evidence="4" id="KW-1185">Reference proteome</keyword>
<organism evidence="3 4">
    <name type="scientific">Papaver nudicaule</name>
    <name type="common">Iceland poppy</name>
    <dbReference type="NCBI Taxonomy" id="74823"/>
    <lineage>
        <taxon>Eukaryota</taxon>
        <taxon>Viridiplantae</taxon>
        <taxon>Streptophyta</taxon>
        <taxon>Embryophyta</taxon>
        <taxon>Tracheophyta</taxon>
        <taxon>Spermatophyta</taxon>
        <taxon>Magnoliopsida</taxon>
        <taxon>Ranunculales</taxon>
        <taxon>Papaveraceae</taxon>
        <taxon>Papaveroideae</taxon>
        <taxon>Papaver</taxon>
    </lineage>
</organism>
<evidence type="ECO:0000256" key="1">
    <source>
        <dbReference type="SAM" id="Phobius"/>
    </source>
</evidence>
<evidence type="ECO:0000259" key="2">
    <source>
        <dbReference type="Pfam" id="PF20705"/>
    </source>
</evidence>
<dbReference type="Proteomes" id="UP001177140">
    <property type="component" value="Unassembled WGS sequence"/>
</dbReference>
<feature type="transmembrane region" description="Helical" evidence="1">
    <location>
        <begin position="200"/>
        <end position="220"/>
    </location>
</feature>
<keyword evidence="1" id="KW-1133">Transmembrane helix</keyword>
<feature type="domain" description="DUF6821" evidence="2">
    <location>
        <begin position="98"/>
        <end position="244"/>
    </location>
</feature>
<dbReference type="PANTHER" id="PTHR33646:SF2">
    <property type="entry name" value="F20H23.8 PROTEIN"/>
    <property type="match status" value="1"/>
</dbReference>
<evidence type="ECO:0000313" key="3">
    <source>
        <dbReference type="EMBL" id="MCL7048318.1"/>
    </source>
</evidence>
<dbReference type="PANTHER" id="PTHR33646">
    <property type="entry name" value="GB|AAF00631.1"/>
    <property type="match status" value="1"/>
</dbReference>
<dbReference type="InterPro" id="IPR049224">
    <property type="entry name" value="DUF6821"/>
</dbReference>
<evidence type="ECO:0000313" key="4">
    <source>
        <dbReference type="Proteomes" id="UP001177140"/>
    </source>
</evidence>
<protein>
    <recommendedName>
        <fullName evidence="2">DUF6821 domain-containing protein</fullName>
    </recommendedName>
</protein>